<evidence type="ECO:0000313" key="4">
    <source>
        <dbReference type="Proteomes" id="UP000001890"/>
    </source>
</evidence>
<protein>
    <submittedName>
        <fullName evidence="3">Hypothetical phage-related protein</fullName>
    </submittedName>
</protein>
<organism evidence="3 4">
    <name type="scientific">Xanthomonas albilineans (strain GPE PC73 / CFBP 7063)</name>
    <dbReference type="NCBI Taxonomy" id="380358"/>
    <lineage>
        <taxon>Bacteria</taxon>
        <taxon>Pseudomonadati</taxon>
        <taxon>Pseudomonadota</taxon>
        <taxon>Gammaproteobacteria</taxon>
        <taxon>Lysobacterales</taxon>
        <taxon>Lysobacteraceae</taxon>
        <taxon>Xanthomonas</taxon>
    </lineage>
</organism>
<gene>
    <name evidence="3" type="ordered locus">XALc_1544</name>
</gene>
<dbReference type="EMBL" id="FP565176">
    <property type="protein sequence ID" value="CBA16047.1"/>
    <property type="molecule type" value="Genomic_DNA"/>
</dbReference>
<proteinExistence type="predicted"/>
<evidence type="ECO:0000256" key="1">
    <source>
        <dbReference type="SAM" id="MobiDB-lite"/>
    </source>
</evidence>
<evidence type="ECO:0000313" key="3">
    <source>
        <dbReference type="EMBL" id="CBA16047.1"/>
    </source>
</evidence>
<keyword evidence="4" id="KW-1185">Reference proteome</keyword>
<feature type="domain" description="Replication initiation protein-like C-terminal" evidence="2">
    <location>
        <begin position="143"/>
        <end position="322"/>
    </location>
</feature>
<dbReference type="OrthoDB" id="9809126at2"/>
<evidence type="ECO:0000259" key="2">
    <source>
        <dbReference type="Pfam" id="PF02486"/>
    </source>
</evidence>
<feature type="region of interest" description="Disordered" evidence="1">
    <location>
        <begin position="1"/>
        <end position="34"/>
    </location>
</feature>
<dbReference type="Pfam" id="PF02486">
    <property type="entry name" value="Rep_trans"/>
    <property type="match status" value="1"/>
</dbReference>
<dbReference type="InterPro" id="IPR003491">
    <property type="entry name" value="REP-like_C"/>
</dbReference>
<dbReference type="Proteomes" id="UP000001890">
    <property type="component" value="Chromosome"/>
</dbReference>
<reference evidence="3 4" key="1">
    <citation type="journal article" date="2009" name="BMC Genomics">
        <title>The complete genome sequence of Xanthomonas albilineans provides new insights into the reductive genome evolution of the xylem-limited Xanthomonadaceae.</title>
        <authorList>
            <person name="Pieretti I."/>
            <person name="Royer M."/>
            <person name="Barbe V."/>
            <person name="Carrere S."/>
            <person name="Koebnik R."/>
            <person name="Cociancich S."/>
            <person name="Couloux A."/>
            <person name="Darrasse A."/>
            <person name="Gouzy J."/>
            <person name="Jacques M.A."/>
            <person name="Lauber E."/>
            <person name="Manceau C."/>
            <person name="Mangenot S."/>
            <person name="Poussier S."/>
            <person name="Segurens B."/>
            <person name="Szurek B."/>
            <person name="Verdier V."/>
            <person name="Arlat M."/>
            <person name="Rott P."/>
        </authorList>
    </citation>
    <scope>NUCLEOTIDE SEQUENCE [LARGE SCALE GENOMIC DNA]</scope>
    <source>
        <strain evidence="4">GPE PC73 / CFBP 7063</strain>
    </source>
</reference>
<dbReference type="KEGG" id="xal:XALC_1544"/>
<dbReference type="eggNOG" id="COG2946">
    <property type="taxonomic scope" value="Bacteria"/>
</dbReference>
<sequence>MSALGEFSPDGPVKNTGLVGPGSNTGQKGQPARDRQHAVTVDFLTVVFNRDRLEAARKLNLRYLLQWIFGLDPRDVFMGQVHAKRWQFYRSSAPIIDANGELVGRFGCEGNGDTMCVSLSGAACRYIRNWRHVEVNLRLVGARVTRCDIAYDDYDGVLGTVRDHEAQARANMSDTGGCLLFGSGPGAPPKTRFMDDHGNGDGSTLYVGGKGHKQLCIYEKGKQLGVCESPWVRYEARLYGKHAELPLEMLTHPMRYLRGSYAYMDRLLATVGQGVATAVKISKRTVEATAEAMVRWAHRQVGPTLHCLREALGDQFGDFVVNHLAREGLPSRFKRACKAADLPAYVRETLIKREIPCPL</sequence>
<dbReference type="STRING" id="380358.XALC_1544"/>
<accession>D2UAK2</accession>
<dbReference type="RefSeq" id="WP_012916050.1">
    <property type="nucleotide sequence ID" value="NC_013722.1"/>
</dbReference>
<dbReference type="AlphaFoldDB" id="D2UAK2"/>
<name>D2UAK2_XANAP</name>